<accession>A0ABW4SWX3</accession>
<reference evidence="3" key="1">
    <citation type="journal article" date="2019" name="Int. J. Syst. Evol. Microbiol.">
        <title>The Global Catalogue of Microorganisms (GCM) 10K type strain sequencing project: providing services to taxonomists for standard genome sequencing and annotation.</title>
        <authorList>
            <consortium name="The Broad Institute Genomics Platform"/>
            <consortium name="The Broad Institute Genome Sequencing Center for Infectious Disease"/>
            <person name="Wu L."/>
            <person name="Ma J."/>
        </authorList>
    </citation>
    <scope>NUCLEOTIDE SEQUENCE [LARGE SCALE GENOMIC DNA]</scope>
    <source>
        <strain evidence="3">ICMP 6774ER</strain>
    </source>
</reference>
<dbReference type="Proteomes" id="UP001597368">
    <property type="component" value="Unassembled WGS sequence"/>
</dbReference>
<organism evidence="2 3">
    <name type="scientific">Nonomuraea mangrovi</name>
    <dbReference type="NCBI Taxonomy" id="2316207"/>
    <lineage>
        <taxon>Bacteria</taxon>
        <taxon>Bacillati</taxon>
        <taxon>Actinomycetota</taxon>
        <taxon>Actinomycetes</taxon>
        <taxon>Streptosporangiales</taxon>
        <taxon>Streptosporangiaceae</taxon>
        <taxon>Nonomuraea</taxon>
    </lineage>
</organism>
<dbReference type="EMBL" id="JBHUFV010000032">
    <property type="protein sequence ID" value="MFD1933439.1"/>
    <property type="molecule type" value="Genomic_DNA"/>
</dbReference>
<dbReference type="EC" id="2.1.1.-" evidence="2"/>
<keyword evidence="2" id="KW-0489">Methyltransferase</keyword>
<dbReference type="RefSeq" id="WP_379573483.1">
    <property type="nucleotide sequence ID" value="NZ_JBHUFV010000032.1"/>
</dbReference>
<sequence>MTTNRYPTECWLTPSAEVRPSQIEGLGLFATAEIGLGDVVMRLGGQVIDDATLARLAPPYSSLTVEDGVHLLIDPGHPVRYGNHSCDPNLWHDGSTTVVARRPVMPGEELSLDYATHSGVDTWAMQCRCSSVHCRGTITGADWRLAALQSAYGSHWVAPLLRRIRAR</sequence>
<comment type="caution">
    <text evidence="2">The sequence shown here is derived from an EMBL/GenBank/DDBJ whole genome shotgun (WGS) entry which is preliminary data.</text>
</comment>
<keyword evidence="2" id="KW-0808">Transferase</keyword>
<dbReference type="Pfam" id="PF00856">
    <property type="entry name" value="SET"/>
    <property type="match status" value="1"/>
</dbReference>
<gene>
    <name evidence="2" type="ORF">ACFSKW_18440</name>
</gene>
<proteinExistence type="predicted"/>
<feature type="domain" description="SET" evidence="1">
    <location>
        <begin position="14"/>
        <end position="115"/>
    </location>
</feature>
<dbReference type="GO" id="GO:0008168">
    <property type="term" value="F:methyltransferase activity"/>
    <property type="evidence" value="ECO:0007669"/>
    <property type="project" value="UniProtKB-KW"/>
</dbReference>
<name>A0ABW4SWX3_9ACTN</name>
<evidence type="ECO:0000313" key="2">
    <source>
        <dbReference type="EMBL" id="MFD1933439.1"/>
    </source>
</evidence>
<protein>
    <submittedName>
        <fullName evidence="2">SET domain-containing protein</fullName>
        <ecNumber evidence="2">2.1.1.-</ecNumber>
    </submittedName>
</protein>
<dbReference type="InterPro" id="IPR001214">
    <property type="entry name" value="SET_dom"/>
</dbReference>
<dbReference type="GO" id="GO:0032259">
    <property type="term" value="P:methylation"/>
    <property type="evidence" value="ECO:0007669"/>
    <property type="project" value="UniProtKB-KW"/>
</dbReference>
<dbReference type="PROSITE" id="PS50280">
    <property type="entry name" value="SET"/>
    <property type="match status" value="1"/>
</dbReference>
<dbReference type="Gene3D" id="2.170.270.10">
    <property type="entry name" value="SET domain"/>
    <property type="match status" value="1"/>
</dbReference>
<keyword evidence="3" id="KW-1185">Reference proteome</keyword>
<evidence type="ECO:0000313" key="3">
    <source>
        <dbReference type="Proteomes" id="UP001597368"/>
    </source>
</evidence>
<dbReference type="SUPFAM" id="SSF82199">
    <property type="entry name" value="SET domain"/>
    <property type="match status" value="1"/>
</dbReference>
<dbReference type="SMART" id="SM00317">
    <property type="entry name" value="SET"/>
    <property type="match status" value="1"/>
</dbReference>
<dbReference type="InterPro" id="IPR046341">
    <property type="entry name" value="SET_dom_sf"/>
</dbReference>
<evidence type="ECO:0000259" key="1">
    <source>
        <dbReference type="PROSITE" id="PS50280"/>
    </source>
</evidence>